<feature type="region of interest" description="Disordered" evidence="1">
    <location>
        <begin position="1"/>
        <end position="93"/>
    </location>
</feature>
<accession>F2E7Z0</accession>
<protein>
    <submittedName>
        <fullName evidence="2">Predicted protein</fullName>
    </submittedName>
</protein>
<name>F2E7Z0_HORVV</name>
<dbReference type="EMBL" id="AK372264">
    <property type="protein sequence ID" value="BAK03462.1"/>
    <property type="molecule type" value="mRNA"/>
</dbReference>
<feature type="compositionally biased region" description="Basic and acidic residues" evidence="1">
    <location>
        <begin position="22"/>
        <end position="32"/>
    </location>
</feature>
<organism evidence="2">
    <name type="scientific">Hordeum vulgare subsp. vulgare</name>
    <name type="common">Domesticated barley</name>
    <dbReference type="NCBI Taxonomy" id="112509"/>
    <lineage>
        <taxon>Eukaryota</taxon>
        <taxon>Viridiplantae</taxon>
        <taxon>Streptophyta</taxon>
        <taxon>Embryophyta</taxon>
        <taxon>Tracheophyta</taxon>
        <taxon>Spermatophyta</taxon>
        <taxon>Magnoliopsida</taxon>
        <taxon>Liliopsida</taxon>
        <taxon>Poales</taxon>
        <taxon>Poaceae</taxon>
        <taxon>BOP clade</taxon>
        <taxon>Pooideae</taxon>
        <taxon>Triticodae</taxon>
        <taxon>Triticeae</taxon>
        <taxon>Hordeinae</taxon>
        <taxon>Hordeum</taxon>
    </lineage>
</organism>
<evidence type="ECO:0000313" key="2">
    <source>
        <dbReference type="EMBL" id="BAK03462.1"/>
    </source>
</evidence>
<sequence length="93" mass="9836">MPKCTMGGRADVRADAMASEASKPRAKLDMEKLVPVGEGSSRQQGGLDVVEDVQALPPEQVAPSPERVAPTPEQVAPSPEQVSPLPRHLPPFS</sequence>
<evidence type="ECO:0000256" key="1">
    <source>
        <dbReference type="SAM" id="MobiDB-lite"/>
    </source>
</evidence>
<dbReference type="AlphaFoldDB" id="F2E7Z0"/>
<reference evidence="2" key="1">
    <citation type="journal article" date="2011" name="Plant Physiol.">
        <title>Comprehensive sequence analysis of 24,783 barley full-length cDNAs derived from 12 clone libraries.</title>
        <authorList>
            <person name="Matsumoto T."/>
            <person name="Tanaka T."/>
            <person name="Sakai H."/>
            <person name="Amano N."/>
            <person name="Kanamori H."/>
            <person name="Kurita K."/>
            <person name="Kikuta A."/>
            <person name="Kamiya K."/>
            <person name="Yamamoto M."/>
            <person name="Ikawa H."/>
            <person name="Fujii N."/>
            <person name="Hori K."/>
            <person name="Itoh T."/>
            <person name="Sato K."/>
        </authorList>
    </citation>
    <scope>NUCLEOTIDE SEQUENCE</scope>
</reference>
<proteinExistence type="evidence at transcript level"/>